<keyword evidence="1" id="KW-0812">Transmembrane</keyword>
<dbReference type="PANTHER" id="PTHR14226:SF10">
    <property type="entry name" value="TRIACYLGLYCEROL LIPASE 4-RELATED"/>
    <property type="match status" value="1"/>
</dbReference>
<dbReference type="STRING" id="4096.A0A1U7YEK2"/>
<accession>A0A1U7YEK2</accession>
<evidence type="ECO:0000313" key="2">
    <source>
        <dbReference type="Proteomes" id="UP000189701"/>
    </source>
</evidence>
<dbReference type="PANTHER" id="PTHR14226">
    <property type="entry name" value="NEUROPATHY TARGET ESTERASE/SWISS CHEESE D.MELANOGASTER"/>
    <property type="match status" value="1"/>
</dbReference>
<gene>
    <name evidence="3" type="primary">LOC104247294</name>
</gene>
<keyword evidence="1" id="KW-1133">Transmembrane helix</keyword>
<name>A0A1U7YEK2_NICSY</name>
<feature type="transmembrane region" description="Helical" evidence="1">
    <location>
        <begin position="121"/>
        <end position="143"/>
    </location>
</feature>
<evidence type="ECO:0000313" key="3">
    <source>
        <dbReference type="RefSeq" id="XP_009801558.1"/>
    </source>
</evidence>
<protein>
    <submittedName>
        <fullName evidence="3">Uncharacterized protein LOC104247294</fullName>
    </submittedName>
</protein>
<keyword evidence="1" id="KW-0472">Membrane</keyword>
<dbReference type="RefSeq" id="XP_009801558.1">
    <property type="nucleotide sequence ID" value="XM_009803256.1"/>
</dbReference>
<keyword evidence="2" id="KW-1185">Reference proteome</keyword>
<reference evidence="3" key="2">
    <citation type="submission" date="2025-08" db="UniProtKB">
        <authorList>
            <consortium name="RefSeq"/>
        </authorList>
    </citation>
    <scope>IDENTIFICATION</scope>
    <source>
        <tissue evidence="3">Leaf</tissue>
    </source>
</reference>
<proteinExistence type="predicted"/>
<dbReference type="AlphaFoldDB" id="A0A1U7YEK2"/>
<dbReference type="InterPro" id="IPR050301">
    <property type="entry name" value="NTE"/>
</dbReference>
<dbReference type="Proteomes" id="UP000189701">
    <property type="component" value="Unplaced"/>
</dbReference>
<evidence type="ECO:0000256" key="1">
    <source>
        <dbReference type="SAM" id="Phobius"/>
    </source>
</evidence>
<organism evidence="2 3">
    <name type="scientific">Nicotiana sylvestris</name>
    <name type="common">Wood tobacco</name>
    <name type="synonym">South American tobacco</name>
    <dbReference type="NCBI Taxonomy" id="4096"/>
    <lineage>
        <taxon>Eukaryota</taxon>
        <taxon>Viridiplantae</taxon>
        <taxon>Streptophyta</taxon>
        <taxon>Embryophyta</taxon>
        <taxon>Tracheophyta</taxon>
        <taxon>Spermatophyta</taxon>
        <taxon>Magnoliopsida</taxon>
        <taxon>eudicotyledons</taxon>
        <taxon>Gunneridae</taxon>
        <taxon>Pentapetalae</taxon>
        <taxon>asterids</taxon>
        <taxon>lamiids</taxon>
        <taxon>Solanales</taxon>
        <taxon>Solanaceae</taxon>
        <taxon>Nicotianoideae</taxon>
        <taxon>Nicotianeae</taxon>
        <taxon>Nicotiana</taxon>
    </lineage>
</organism>
<dbReference type="eggNOG" id="KOG2214">
    <property type="taxonomic scope" value="Eukaryota"/>
</dbReference>
<sequence length="287" mass="32808">MRCHFTLTLAHTAAIGLILGQERDLPGLLSKSRECAREKKIQRGLQVLAESYSKQSPHIRVHKATRLLFALFGLVHKARSALTYIIVDPGPYLDYARLHTLAVFIIENNYRDCICSRCLNYVTSLYFVIGTVVTVSCAIPYLFKAQELIAKDNNRFLGPYYTLFHLEPDGILEFDLPMMQLEELFNVYHFIVSQKHPHVASFLQMHEFGRAYGGTCVNDCVDEYLSDYNETFGGKCATYIVLASNHKDKIHKSKRQHKALEFVRTIQAVCVILGMDFYCHCNSLKLD</sequence>
<reference evidence="2" key="1">
    <citation type="journal article" date="2013" name="Genome Biol.">
        <title>Reference genomes and transcriptomes of Nicotiana sylvestris and Nicotiana tomentosiformis.</title>
        <authorList>
            <person name="Sierro N."/>
            <person name="Battey J.N."/>
            <person name="Ouadi S."/>
            <person name="Bovet L."/>
            <person name="Goepfert S."/>
            <person name="Bakaher N."/>
            <person name="Peitsch M.C."/>
            <person name="Ivanov N.V."/>
        </authorList>
    </citation>
    <scope>NUCLEOTIDE SEQUENCE [LARGE SCALE GENOMIC DNA]</scope>
</reference>